<accession>A0ABD5QFF6</accession>
<keyword evidence="1" id="KW-0812">Transmembrane</keyword>
<evidence type="ECO:0000313" key="4">
    <source>
        <dbReference type="EMBL" id="MFC4988393.1"/>
    </source>
</evidence>
<keyword evidence="1" id="KW-1133">Transmembrane helix</keyword>
<keyword evidence="5" id="KW-1185">Reference proteome</keyword>
<keyword evidence="1" id="KW-0472">Membrane</keyword>
<feature type="domain" description="DUF11" evidence="2">
    <location>
        <begin position="270"/>
        <end position="335"/>
    </location>
</feature>
<dbReference type="RefSeq" id="WP_224827198.1">
    <property type="nucleotide sequence ID" value="NZ_JAIVEF010000001.1"/>
</dbReference>
<sequence>MSRCRFSVAVGIAAALGLAGLLGPRYVDPTPPAGTALVFLFLAVGVGIPLLFVRRIGRETERPSLPTPERRAPVETPGERVDSLLADAAIERGRTSYALKRLHGRLREVAVETLVAHGRLTPAEATERLESRSWTDDPVAAAFLGHASDDLADARAIRDGASDVREAVERTIDELVRATGRIPSREPAAGIGRRLLDRLRPREPEPAGYTVEPAEATVRATDRWHGVSALALVGLGGGVAVGEPALALVAAAGVGYAAYARSELGGVPQLSATRSVDPEEPAAGEELTVTLTVRNEGEAPLPDVRLIDGVPETLEVVAGSPRRGTPLPAGGETTLAYTVRARRGRHGFGPVRVLARDAAETVEHDLTVPAETELVCRPESAAAAELSLQPAVTRFVGALPTEAGGDGIEFHSTREYRRGDPMARIDWRRLARTRELSTVAFREERATTVVAVVDCRTPAYAAPKGGEPACDRGVAATARLLPALLAEGHAVGLAGLSPTPCWLAPSAAGETGPRLEEALSTHPAFGQRPPEDYCDTREWLESFRARTPAAQVLFVSPLRDAEAARLARSLDAYGYPVTVLSPDSTGSSTPGGRVADLERRVRLYDLRRAGVRVVDWGADDPLETALRRATTRWSR</sequence>
<dbReference type="Proteomes" id="UP001595925">
    <property type="component" value="Unassembled WGS sequence"/>
</dbReference>
<dbReference type="AlphaFoldDB" id="A0ABD5QFF6"/>
<dbReference type="Pfam" id="PF01882">
    <property type="entry name" value="DUF58"/>
    <property type="match status" value="1"/>
</dbReference>
<dbReference type="InterPro" id="IPR002881">
    <property type="entry name" value="DUF58"/>
</dbReference>
<organism evidence="4 5">
    <name type="scientific">Saliphagus infecundisoli</name>
    <dbReference type="NCBI Taxonomy" id="1849069"/>
    <lineage>
        <taxon>Archaea</taxon>
        <taxon>Methanobacteriati</taxon>
        <taxon>Methanobacteriota</taxon>
        <taxon>Stenosarchaea group</taxon>
        <taxon>Halobacteria</taxon>
        <taxon>Halobacteriales</taxon>
        <taxon>Natrialbaceae</taxon>
        <taxon>Saliphagus</taxon>
    </lineage>
</organism>
<dbReference type="InterPro" id="IPR013783">
    <property type="entry name" value="Ig-like_fold"/>
</dbReference>
<comment type="caution">
    <text evidence="4">The sequence shown here is derived from an EMBL/GenBank/DDBJ whole genome shotgun (WGS) entry which is preliminary data.</text>
</comment>
<protein>
    <submittedName>
        <fullName evidence="4">DUF58 domain-containing protein</fullName>
    </submittedName>
</protein>
<evidence type="ECO:0000259" key="3">
    <source>
        <dbReference type="Pfam" id="PF01882"/>
    </source>
</evidence>
<dbReference type="PANTHER" id="PTHR33608:SF6">
    <property type="entry name" value="BLL2464 PROTEIN"/>
    <property type="match status" value="1"/>
</dbReference>
<feature type="transmembrane region" description="Helical" evidence="1">
    <location>
        <begin position="7"/>
        <end position="27"/>
    </location>
</feature>
<feature type="transmembrane region" description="Helical" evidence="1">
    <location>
        <begin position="33"/>
        <end position="53"/>
    </location>
</feature>
<feature type="domain" description="DUF58" evidence="3">
    <location>
        <begin position="413"/>
        <end position="543"/>
    </location>
</feature>
<proteinExistence type="predicted"/>
<dbReference type="InterPro" id="IPR047589">
    <property type="entry name" value="DUF11_rpt"/>
</dbReference>
<dbReference type="PANTHER" id="PTHR33608">
    <property type="entry name" value="BLL2464 PROTEIN"/>
    <property type="match status" value="1"/>
</dbReference>
<dbReference type="Gene3D" id="2.60.40.10">
    <property type="entry name" value="Immunoglobulins"/>
    <property type="match status" value="1"/>
</dbReference>
<evidence type="ECO:0000256" key="1">
    <source>
        <dbReference type="SAM" id="Phobius"/>
    </source>
</evidence>
<evidence type="ECO:0000313" key="5">
    <source>
        <dbReference type="Proteomes" id="UP001595925"/>
    </source>
</evidence>
<dbReference type="EMBL" id="JBHSJG010000036">
    <property type="protein sequence ID" value="MFC4988393.1"/>
    <property type="molecule type" value="Genomic_DNA"/>
</dbReference>
<dbReference type="NCBIfam" id="TIGR01451">
    <property type="entry name" value="B_ant_repeat"/>
    <property type="match status" value="1"/>
</dbReference>
<dbReference type="Pfam" id="PF23933">
    <property type="entry name" value="DUF7269"/>
    <property type="match status" value="1"/>
</dbReference>
<dbReference type="InterPro" id="IPR001434">
    <property type="entry name" value="OmcB-like_DUF11"/>
</dbReference>
<name>A0ABD5QFF6_9EURY</name>
<evidence type="ECO:0000259" key="2">
    <source>
        <dbReference type="Pfam" id="PF01345"/>
    </source>
</evidence>
<dbReference type="InterPro" id="IPR055693">
    <property type="entry name" value="DUF7269"/>
</dbReference>
<dbReference type="Pfam" id="PF01345">
    <property type="entry name" value="DUF11"/>
    <property type="match status" value="1"/>
</dbReference>
<gene>
    <name evidence="4" type="ORF">ACFPFO_11620</name>
</gene>
<reference evidence="4 5" key="1">
    <citation type="journal article" date="2019" name="Int. J. Syst. Evol. Microbiol.">
        <title>The Global Catalogue of Microorganisms (GCM) 10K type strain sequencing project: providing services to taxonomists for standard genome sequencing and annotation.</title>
        <authorList>
            <consortium name="The Broad Institute Genomics Platform"/>
            <consortium name="The Broad Institute Genome Sequencing Center for Infectious Disease"/>
            <person name="Wu L."/>
            <person name="Ma J."/>
        </authorList>
    </citation>
    <scope>NUCLEOTIDE SEQUENCE [LARGE SCALE GENOMIC DNA]</scope>
    <source>
        <strain evidence="4 5">CGMCC 1.15824</strain>
    </source>
</reference>